<organism evidence="1 2">
    <name type="scientific">Sphingomonas mollis</name>
    <dbReference type="NCBI Taxonomy" id="2795726"/>
    <lineage>
        <taxon>Bacteria</taxon>
        <taxon>Pseudomonadati</taxon>
        <taxon>Pseudomonadota</taxon>
        <taxon>Alphaproteobacteria</taxon>
        <taxon>Sphingomonadales</taxon>
        <taxon>Sphingomonadaceae</taxon>
        <taxon>Sphingomonas</taxon>
    </lineage>
</organism>
<dbReference type="EMBL" id="JAELXS010000006">
    <property type="protein sequence ID" value="MBJ6122375.1"/>
    <property type="molecule type" value="Genomic_DNA"/>
</dbReference>
<gene>
    <name evidence="1" type="ORF">JAO74_11290</name>
</gene>
<dbReference type="RefSeq" id="WP_199038010.1">
    <property type="nucleotide sequence ID" value="NZ_JAELXS010000006.1"/>
</dbReference>
<evidence type="ECO:0000313" key="2">
    <source>
        <dbReference type="Proteomes" id="UP000640426"/>
    </source>
</evidence>
<reference evidence="2" key="1">
    <citation type="submission" date="2020-12" db="EMBL/GenBank/DDBJ databases">
        <title>Hymenobacter sp.</title>
        <authorList>
            <person name="Kim M.K."/>
        </authorList>
    </citation>
    <scope>NUCLEOTIDE SEQUENCE [LARGE SCALE GENOMIC DNA]</scope>
    <source>
        <strain evidence="2">BT553</strain>
    </source>
</reference>
<accession>A0ABS0XRL9</accession>
<comment type="caution">
    <text evidence="1">The sequence shown here is derived from an EMBL/GenBank/DDBJ whole genome shotgun (WGS) entry which is preliminary data.</text>
</comment>
<sequence>MEQPHFAPPFAPATDPFAAIDARGTTRCRVRTRAHLRDDRQGRFDIDLIEVSPTGFRAETTFALSPGTPVWLTLPGLAPLEAVVTWRDPTRYGCEFSRPLDAVVFDHLVALGGR</sequence>
<keyword evidence="2" id="KW-1185">Reference proteome</keyword>
<evidence type="ECO:0000313" key="1">
    <source>
        <dbReference type="EMBL" id="MBJ6122375.1"/>
    </source>
</evidence>
<protein>
    <submittedName>
        <fullName evidence="1">Pilus assembly protein PilZ</fullName>
    </submittedName>
</protein>
<proteinExistence type="predicted"/>
<dbReference type="Proteomes" id="UP000640426">
    <property type="component" value="Unassembled WGS sequence"/>
</dbReference>
<name>A0ABS0XRL9_9SPHN</name>
<dbReference type="SUPFAM" id="SSF141371">
    <property type="entry name" value="PilZ domain-like"/>
    <property type="match status" value="1"/>
</dbReference>